<evidence type="ECO:0000313" key="1">
    <source>
        <dbReference type="EMBL" id="KAI8432377.1"/>
    </source>
</evidence>
<comment type="caution">
    <text evidence="1">The sequence shown here is derived from an EMBL/GenBank/DDBJ whole genome shotgun (WGS) entry which is preliminary data.</text>
</comment>
<gene>
    <name evidence="1" type="ORF">MSG28_004784</name>
</gene>
<evidence type="ECO:0000313" key="2">
    <source>
        <dbReference type="Proteomes" id="UP001064048"/>
    </source>
</evidence>
<dbReference type="EMBL" id="CM046107">
    <property type="protein sequence ID" value="KAI8432377.1"/>
    <property type="molecule type" value="Genomic_DNA"/>
</dbReference>
<organism evidence="1 2">
    <name type="scientific">Choristoneura fumiferana</name>
    <name type="common">Spruce budworm moth</name>
    <name type="synonym">Archips fumiferana</name>
    <dbReference type="NCBI Taxonomy" id="7141"/>
    <lineage>
        <taxon>Eukaryota</taxon>
        <taxon>Metazoa</taxon>
        <taxon>Ecdysozoa</taxon>
        <taxon>Arthropoda</taxon>
        <taxon>Hexapoda</taxon>
        <taxon>Insecta</taxon>
        <taxon>Pterygota</taxon>
        <taxon>Neoptera</taxon>
        <taxon>Endopterygota</taxon>
        <taxon>Lepidoptera</taxon>
        <taxon>Glossata</taxon>
        <taxon>Ditrysia</taxon>
        <taxon>Tortricoidea</taxon>
        <taxon>Tortricidae</taxon>
        <taxon>Tortricinae</taxon>
        <taxon>Choristoneura</taxon>
    </lineage>
</organism>
<protein>
    <submittedName>
        <fullName evidence="1">Uncharacterized protein</fullName>
    </submittedName>
</protein>
<proteinExistence type="predicted"/>
<accession>A0ACC0K813</accession>
<name>A0ACC0K813_CHOFU</name>
<sequence length="628" mass="71984">MHPQRLAHTATWWVPLDGHQRQGTPRRFALVASHPEPFFRKDYTYIPKFDAFYKVHWTAKNGLSWSSAFMACEDEESSLFYPKMAEEWTVVEDLVSTMKKEPNVNEVFVGMHYVVDLGEFITVDGNGLLNPGPINNENDSPPEDGMGSCVTMDIRNGSYKLQSCSNFTNNVQLFVCKKKVVVEACPTVDTGYKYVKEIGKCFKLHEVKRKTWKKAMETCFNEGGSLAILKNSVEAEIIRNKITLHNKDYFVGFKKMESDTSDRHFYTIHGHKFDNTFYIRWNHNETFDLKDDCGVIYKFKENLNTMTKNCDDPSPFLCEMLSKSYSWSAFKSPLSHVGFTLVASRHDPFYRKDYTYVDQFDAFYKVHWDGNGLSWGLAFLTCDDEESSLFYPKMKDEWTVVKALVAAMKEKPNVTNIIVGMHDEFGLGEFITVDGLPTPSPIVSEEQMPGTKTCVTMDIDTGSYKIGSCEMDTVKPFVCKKKVVVEACPTVDSGYTYVKDLKKCYKVNQRKKTWDGAMKTCFLEGGVLAVIVDSTEAEVVKRMLPNFEDYFVGFRRLFPDNDFYTVKGQNFDSKFYNNWPNNNNDENDIHRDCGAVLAVNNNYENGLRTKVKNCYEVSPFVCEMTPKS</sequence>
<keyword evidence="2" id="KW-1185">Reference proteome</keyword>
<dbReference type="Proteomes" id="UP001064048">
    <property type="component" value="Chromosome 7"/>
</dbReference>
<reference evidence="1 2" key="1">
    <citation type="journal article" date="2022" name="Genome Biol. Evol.">
        <title>The Spruce Budworm Genome: Reconstructing the Evolutionary History of Antifreeze Proteins.</title>
        <authorList>
            <person name="Beliveau C."/>
            <person name="Gagne P."/>
            <person name="Picq S."/>
            <person name="Vernygora O."/>
            <person name="Keeling C.I."/>
            <person name="Pinkney K."/>
            <person name="Doucet D."/>
            <person name="Wen F."/>
            <person name="Johnston J.S."/>
            <person name="Maaroufi H."/>
            <person name="Boyle B."/>
            <person name="Laroche J."/>
            <person name="Dewar K."/>
            <person name="Juretic N."/>
            <person name="Blackburn G."/>
            <person name="Nisole A."/>
            <person name="Brunet B."/>
            <person name="Brandao M."/>
            <person name="Lumley L."/>
            <person name="Duan J."/>
            <person name="Quan G."/>
            <person name="Lucarotti C.J."/>
            <person name="Roe A.D."/>
            <person name="Sperling F.A.H."/>
            <person name="Levesque R.C."/>
            <person name="Cusson M."/>
        </authorList>
    </citation>
    <scope>NUCLEOTIDE SEQUENCE [LARGE SCALE GENOMIC DNA]</scope>
    <source>
        <strain evidence="1">Glfc:IPQL:Cfum</strain>
    </source>
</reference>